<feature type="domain" description="PAS" evidence="2">
    <location>
        <begin position="51"/>
        <end position="97"/>
    </location>
</feature>
<accession>A0A9P5VQI0</accession>
<evidence type="ECO:0000313" key="3">
    <source>
        <dbReference type="EMBL" id="KAF9337405.1"/>
    </source>
</evidence>
<dbReference type="CDD" id="cd00130">
    <property type="entry name" value="PAS"/>
    <property type="match status" value="1"/>
</dbReference>
<proteinExistence type="predicted"/>
<feature type="compositionally biased region" description="Low complexity" evidence="1">
    <location>
        <begin position="177"/>
        <end position="199"/>
    </location>
</feature>
<dbReference type="EMBL" id="JAAAUY010000027">
    <property type="protein sequence ID" value="KAF9337405.1"/>
    <property type="molecule type" value="Genomic_DNA"/>
</dbReference>
<reference evidence="3" key="1">
    <citation type="journal article" date="2020" name="Fungal Divers.">
        <title>Resolving the Mortierellaceae phylogeny through synthesis of multi-gene phylogenetics and phylogenomics.</title>
        <authorList>
            <person name="Vandepol N."/>
            <person name="Liber J."/>
            <person name="Desiro A."/>
            <person name="Na H."/>
            <person name="Kennedy M."/>
            <person name="Barry K."/>
            <person name="Grigoriev I.V."/>
            <person name="Miller A.N."/>
            <person name="O'Donnell K."/>
            <person name="Stajich J.E."/>
            <person name="Bonito G."/>
        </authorList>
    </citation>
    <scope>NUCLEOTIDE SEQUENCE</scope>
    <source>
        <strain evidence="3">NVP1</strain>
    </source>
</reference>
<dbReference type="Gene3D" id="3.30.450.20">
    <property type="entry name" value="PAS domain"/>
    <property type="match status" value="1"/>
</dbReference>
<dbReference type="AlphaFoldDB" id="A0A9P5VQI0"/>
<comment type="caution">
    <text evidence="3">The sequence shown here is derived from an EMBL/GenBank/DDBJ whole genome shotgun (WGS) entry which is preliminary data.</text>
</comment>
<keyword evidence="4" id="KW-1185">Reference proteome</keyword>
<organism evidence="3 4">
    <name type="scientific">Podila minutissima</name>
    <dbReference type="NCBI Taxonomy" id="64525"/>
    <lineage>
        <taxon>Eukaryota</taxon>
        <taxon>Fungi</taxon>
        <taxon>Fungi incertae sedis</taxon>
        <taxon>Mucoromycota</taxon>
        <taxon>Mortierellomycotina</taxon>
        <taxon>Mortierellomycetes</taxon>
        <taxon>Mortierellales</taxon>
        <taxon>Mortierellaceae</taxon>
        <taxon>Podila</taxon>
    </lineage>
</organism>
<evidence type="ECO:0000313" key="4">
    <source>
        <dbReference type="Proteomes" id="UP000696485"/>
    </source>
</evidence>
<dbReference type="Proteomes" id="UP000696485">
    <property type="component" value="Unassembled WGS sequence"/>
</dbReference>
<evidence type="ECO:0000256" key="1">
    <source>
        <dbReference type="SAM" id="MobiDB-lite"/>
    </source>
</evidence>
<dbReference type="InterPro" id="IPR000014">
    <property type="entry name" value="PAS"/>
</dbReference>
<dbReference type="SUPFAM" id="SSF55785">
    <property type="entry name" value="PYP-like sensor domain (PAS domain)"/>
    <property type="match status" value="1"/>
</dbReference>
<evidence type="ECO:0000259" key="2">
    <source>
        <dbReference type="PROSITE" id="PS50112"/>
    </source>
</evidence>
<protein>
    <recommendedName>
        <fullName evidence="2">PAS domain-containing protein</fullName>
    </recommendedName>
</protein>
<feature type="region of interest" description="Disordered" evidence="1">
    <location>
        <begin position="165"/>
        <end position="199"/>
    </location>
</feature>
<name>A0A9P5VQI0_9FUNG</name>
<gene>
    <name evidence="3" type="ORF">BG006_004840</name>
</gene>
<dbReference type="PROSITE" id="PS50112">
    <property type="entry name" value="PAS"/>
    <property type="match status" value="1"/>
</dbReference>
<dbReference type="InterPro" id="IPR035965">
    <property type="entry name" value="PAS-like_dom_sf"/>
</dbReference>
<dbReference type="SMART" id="SM00091">
    <property type="entry name" value="PAS"/>
    <property type="match status" value="1"/>
</dbReference>
<sequence>MTSLVGSRQEEFARIKRHHQAFGTNTWNPNGLEPEPRACMILNRFSRSLGIMYASPSCHLIFGVEPDQIVGKPFLLFIRADDLASFVEQVDLAKASNIVTHMRFWFQSPNHRQEIPCEAMLFGAADGMIAILRRCKPFFRKQLITHYGDYQEEWVPFQPSNGFYPRSHRPNEDPNESFSSSSSPTVSPNSTSSILTDSPSFSSCSASYTYSSSQASSPSVGSSYANHYQQQRSPRFFQHSNAGYYTLRGVPIGSINSIRNLDREQSRIRPLTSLHIGNEPDLVDATTPLPAGYLLRKHQIQELEEEEVEESTLEQEFEAMVNI</sequence>